<protein>
    <submittedName>
        <fullName evidence="1">Uncharacterized protein</fullName>
    </submittedName>
</protein>
<gene>
    <name evidence="1" type="ORF">BOX15_Mlig022862g1</name>
</gene>
<accession>A0A267EKL2</accession>
<name>A0A267EKL2_9PLAT</name>
<keyword evidence="2" id="KW-1185">Reference proteome</keyword>
<dbReference type="Proteomes" id="UP000215902">
    <property type="component" value="Unassembled WGS sequence"/>
</dbReference>
<organism evidence="1 2">
    <name type="scientific">Macrostomum lignano</name>
    <dbReference type="NCBI Taxonomy" id="282301"/>
    <lineage>
        <taxon>Eukaryota</taxon>
        <taxon>Metazoa</taxon>
        <taxon>Spiralia</taxon>
        <taxon>Lophotrochozoa</taxon>
        <taxon>Platyhelminthes</taxon>
        <taxon>Rhabditophora</taxon>
        <taxon>Macrostomorpha</taxon>
        <taxon>Macrostomida</taxon>
        <taxon>Macrostomidae</taxon>
        <taxon>Macrostomum</taxon>
    </lineage>
</organism>
<evidence type="ECO:0000313" key="2">
    <source>
        <dbReference type="Proteomes" id="UP000215902"/>
    </source>
</evidence>
<evidence type="ECO:0000313" key="1">
    <source>
        <dbReference type="EMBL" id="PAA61457.1"/>
    </source>
</evidence>
<sequence length="151" mass="15981">QAGRQLKPSSEKMSAGRLRRSRFQLSRLSGALRRLFSRCGSSCDSGAELNSSRCAAASGDSSSYIRMGRSVDCDLCDLDSVGGSVDGGVGATLAVMCETCCDIFAVSGLTPLSRQQTGCCWYEPVCELCSCLTDRGRGRSAELGSIGIWDL</sequence>
<feature type="non-terminal residue" evidence="1">
    <location>
        <position position="1"/>
    </location>
</feature>
<comment type="caution">
    <text evidence="1">The sequence shown here is derived from an EMBL/GenBank/DDBJ whole genome shotgun (WGS) entry which is preliminary data.</text>
</comment>
<proteinExistence type="predicted"/>
<reference evidence="1 2" key="1">
    <citation type="submission" date="2017-06" db="EMBL/GenBank/DDBJ databases">
        <title>A platform for efficient transgenesis in Macrostomum lignano, a flatworm model organism for stem cell research.</title>
        <authorList>
            <person name="Berezikov E."/>
        </authorList>
    </citation>
    <scope>NUCLEOTIDE SEQUENCE [LARGE SCALE GENOMIC DNA]</scope>
    <source>
        <strain evidence="1">DV1</strain>
        <tissue evidence="1">Whole organism</tissue>
    </source>
</reference>
<dbReference type="EMBL" id="NIVC01002030">
    <property type="protein sequence ID" value="PAA61457.1"/>
    <property type="molecule type" value="Genomic_DNA"/>
</dbReference>
<dbReference type="AlphaFoldDB" id="A0A267EKL2"/>